<evidence type="ECO:0000313" key="10">
    <source>
        <dbReference type="EMBL" id="ACB84739.1"/>
    </source>
</evidence>
<dbReference type="FunCoup" id="B2A1J9">
    <property type="interactions" value="152"/>
</dbReference>
<dbReference type="PANTHER" id="PTHR30330">
    <property type="entry name" value="AGSS FAMILY TRANSPORTER, SODIUM-ALANINE"/>
    <property type="match status" value="1"/>
</dbReference>
<dbReference type="AlphaFoldDB" id="B2A1J9"/>
<dbReference type="HOGENOM" id="CLU_024867_0_1_9"/>
<reference evidence="10 11" key="1">
    <citation type="submission" date="2008-04" db="EMBL/GenBank/DDBJ databases">
        <title>Complete sequence of chromosome of Natranaerobius thermophilus JW/NM-WN-LF.</title>
        <authorList>
            <consortium name="US DOE Joint Genome Institute"/>
            <person name="Copeland A."/>
            <person name="Lucas S."/>
            <person name="Lapidus A."/>
            <person name="Glavina del Rio T."/>
            <person name="Dalin E."/>
            <person name="Tice H."/>
            <person name="Bruce D."/>
            <person name="Goodwin L."/>
            <person name="Pitluck S."/>
            <person name="Chertkov O."/>
            <person name="Brettin T."/>
            <person name="Detter J.C."/>
            <person name="Han C."/>
            <person name="Kuske C.R."/>
            <person name="Schmutz J."/>
            <person name="Larimer F."/>
            <person name="Land M."/>
            <person name="Hauser L."/>
            <person name="Kyrpides N."/>
            <person name="Lykidis A."/>
            <person name="Mesbah N.M."/>
            <person name="Wiegel J."/>
        </authorList>
    </citation>
    <scope>NUCLEOTIDE SEQUENCE [LARGE SCALE GENOMIC DNA]</scope>
    <source>
        <strain evidence="11">ATCC BAA-1301 / DSM 18059 / JW/NM-WN-LF</strain>
    </source>
</reference>
<gene>
    <name evidence="10" type="ordered locus">Nther_1156</name>
</gene>
<feature type="transmembrane region" description="Helical" evidence="9">
    <location>
        <begin position="240"/>
        <end position="260"/>
    </location>
</feature>
<evidence type="ECO:0000256" key="6">
    <source>
        <dbReference type="ARBA" id="ARBA00022847"/>
    </source>
</evidence>
<evidence type="ECO:0000256" key="7">
    <source>
        <dbReference type="ARBA" id="ARBA00022989"/>
    </source>
</evidence>
<keyword evidence="4 9" id="KW-1003">Cell membrane</keyword>
<dbReference type="KEGG" id="nth:Nther_1156"/>
<feature type="transmembrane region" description="Helical" evidence="9">
    <location>
        <begin position="12"/>
        <end position="32"/>
    </location>
</feature>
<dbReference type="Pfam" id="PF01235">
    <property type="entry name" value="Na_Ala_symp"/>
    <property type="match status" value="1"/>
</dbReference>
<reference evidence="10 11" key="2">
    <citation type="journal article" date="2011" name="J. Bacteriol.">
        <title>Complete genome sequence of the anaerobic, halophilic alkalithermophile Natranaerobius thermophilus JW/NM-WN-LF.</title>
        <authorList>
            <person name="Zhao B."/>
            <person name="Mesbah N.M."/>
            <person name="Dalin E."/>
            <person name="Goodwin L."/>
            <person name="Nolan M."/>
            <person name="Pitluck S."/>
            <person name="Chertkov O."/>
            <person name="Brettin T.S."/>
            <person name="Han J."/>
            <person name="Larimer F.W."/>
            <person name="Land M.L."/>
            <person name="Hauser L."/>
            <person name="Kyrpides N."/>
            <person name="Wiegel J."/>
        </authorList>
    </citation>
    <scope>NUCLEOTIDE SEQUENCE [LARGE SCALE GENOMIC DNA]</scope>
    <source>
        <strain evidence="11">ATCC BAA-1301 / DSM 18059 / JW/NM-WN-LF</strain>
    </source>
</reference>
<dbReference type="GO" id="GO:0005283">
    <property type="term" value="F:amino acid:sodium symporter activity"/>
    <property type="evidence" value="ECO:0007669"/>
    <property type="project" value="InterPro"/>
</dbReference>
<dbReference type="PANTHER" id="PTHR30330:SF14">
    <property type="entry name" value="SODIUM_AMINO ACID (ALANINE) SYMPORTER"/>
    <property type="match status" value="1"/>
</dbReference>
<dbReference type="EMBL" id="CP001034">
    <property type="protein sequence ID" value="ACB84739.1"/>
    <property type="molecule type" value="Genomic_DNA"/>
</dbReference>
<dbReference type="Gene3D" id="1.20.1740.10">
    <property type="entry name" value="Amino acid/polyamine transporter I"/>
    <property type="match status" value="1"/>
</dbReference>
<comment type="subcellular location">
    <subcellularLocation>
        <location evidence="1 9">Cell membrane</location>
        <topology evidence="1 9">Multi-pass membrane protein</topology>
    </subcellularLocation>
</comment>
<evidence type="ECO:0000313" key="11">
    <source>
        <dbReference type="Proteomes" id="UP000001683"/>
    </source>
</evidence>
<evidence type="ECO:0000256" key="1">
    <source>
        <dbReference type="ARBA" id="ARBA00004651"/>
    </source>
</evidence>
<dbReference type="Proteomes" id="UP000001683">
    <property type="component" value="Chromosome"/>
</dbReference>
<sequence length="456" mass="49035">MDSLSVIESINNVLWGPVMLVLLLGTGVLFTIKLRFIQLRRLKDTVRETFKKNEGVKADDEGMSSFQALATAIAAQVGTGNLAGVATAIAAGGPGAVFWMWISGFFGMGTIFAEAVISQVYTEKVGGRVVGGPAYYIKHGLGSKALAGFFAVAIVLALGFMGNMVQSNSIADAVNSAFQIPPLVTGLVIAFLVGLIVIGGMSRIAHFTSNVVPIMAVFYLFGAFVIILTNYQEIIPAIKMIVYGAFNPAAATGGIIGVTIREVFRYGIARGLFSNEAGMGSTPHAHAVAKVKHPAQQGLVGIFGVLFDTLIVCTVTALVIIITEAYTTDLVGIELTQYGFYEGFGELGNSFIAISMFFFALSTIISWYFFAEANIRYLFGTKFLRVFQGLVLIFVVIGTSLEVTVVWELADTFNGLMVIPNLIALLGMVSLVVKILNDYENNYEEDKSSTFEKEIK</sequence>
<organism evidence="10 11">
    <name type="scientific">Natranaerobius thermophilus (strain ATCC BAA-1301 / DSM 18059 / JW/NM-WN-LF)</name>
    <dbReference type="NCBI Taxonomy" id="457570"/>
    <lineage>
        <taxon>Bacteria</taxon>
        <taxon>Bacillati</taxon>
        <taxon>Bacillota</taxon>
        <taxon>Clostridia</taxon>
        <taxon>Natranaerobiales</taxon>
        <taxon>Natranaerobiaceae</taxon>
        <taxon>Natranaerobius</taxon>
    </lineage>
</organism>
<dbReference type="FunFam" id="1.20.1740.10:FF:000004">
    <property type="entry name" value="Sodium:alanine symporter family protein"/>
    <property type="match status" value="1"/>
</dbReference>
<feature type="transmembrane region" description="Helical" evidence="9">
    <location>
        <begin position="177"/>
        <end position="198"/>
    </location>
</feature>
<name>B2A1J9_NATTJ</name>
<dbReference type="NCBIfam" id="TIGR00835">
    <property type="entry name" value="agcS"/>
    <property type="match status" value="1"/>
</dbReference>
<protein>
    <submittedName>
        <fullName evidence="10">Amino acid carrier protein</fullName>
    </submittedName>
</protein>
<evidence type="ECO:0000256" key="9">
    <source>
        <dbReference type="RuleBase" id="RU363064"/>
    </source>
</evidence>
<dbReference type="eggNOG" id="COG1115">
    <property type="taxonomic scope" value="Bacteria"/>
</dbReference>
<feature type="transmembrane region" description="Helical" evidence="9">
    <location>
        <begin position="299"/>
        <end position="322"/>
    </location>
</feature>
<keyword evidence="3 9" id="KW-0813">Transport</keyword>
<feature type="transmembrane region" description="Helical" evidence="9">
    <location>
        <begin position="351"/>
        <end position="371"/>
    </location>
</feature>
<feature type="transmembrane region" description="Helical" evidence="9">
    <location>
        <begin position="210"/>
        <end position="228"/>
    </location>
</feature>
<feature type="transmembrane region" description="Helical" evidence="9">
    <location>
        <begin position="145"/>
        <end position="165"/>
    </location>
</feature>
<evidence type="ECO:0000256" key="4">
    <source>
        <dbReference type="ARBA" id="ARBA00022475"/>
    </source>
</evidence>
<keyword evidence="7 9" id="KW-1133">Transmembrane helix</keyword>
<dbReference type="InterPro" id="IPR001463">
    <property type="entry name" value="Na/Ala_symport"/>
</dbReference>
<dbReference type="RefSeq" id="WP_012447614.1">
    <property type="nucleotide sequence ID" value="NC_010718.1"/>
</dbReference>
<accession>B2A1J9</accession>
<dbReference type="InParanoid" id="B2A1J9"/>
<keyword evidence="8 9" id="KW-0472">Membrane</keyword>
<evidence type="ECO:0000256" key="5">
    <source>
        <dbReference type="ARBA" id="ARBA00022692"/>
    </source>
</evidence>
<dbReference type="PIRSF" id="PIRSF006060">
    <property type="entry name" value="AA_transporter"/>
    <property type="match status" value="1"/>
</dbReference>
<feature type="transmembrane region" description="Helical" evidence="9">
    <location>
        <begin position="413"/>
        <end position="433"/>
    </location>
</feature>
<keyword evidence="11" id="KW-1185">Reference proteome</keyword>
<dbReference type="OrthoDB" id="9804874at2"/>
<keyword evidence="6 9" id="KW-0769">Symport</keyword>
<dbReference type="GO" id="GO:0005886">
    <property type="term" value="C:plasma membrane"/>
    <property type="evidence" value="ECO:0007669"/>
    <property type="project" value="UniProtKB-SubCell"/>
</dbReference>
<feature type="transmembrane region" description="Helical" evidence="9">
    <location>
        <begin position="383"/>
        <end position="407"/>
    </location>
</feature>
<dbReference type="PRINTS" id="PR00175">
    <property type="entry name" value="NAALASMPORT"/>
</dbReference>
<evidence type="ECO:0000256" key="8">
    <source>
        <dbReference type="ARBA" id="ARBA00023136"/>
    </source>
</evidence>
<proteinExistence type="inferred from homology"/>
<keyword evidence="5 9" id="KW-0812">Transmembrane</keyword>
<comment type="similarity">
    <text evidence="2 9">Belongs to the alanine or glycine:cation symporter (AGCS) (TC 2.A.25) family.</text>
</comment>
<evidence type="ECO:0000256" key="3">
    <source>
        <dbReference type="ARBA" id="ARBA00022448"/>
    </source>
</evidence>
<evidence type="ECO:0000256" key="2">
    <source>
        <dbReference type="ARBA" id="ARBA00009261"/>
    </source>
</evidence>